<keyword evidence="2" id="KW-1185">Reference proteome</keyword>
<gene>
    <name evidence="1" type="ORF">HKK74_09830</name>
</gene>
<dbReference type="Proteomes" id="UP000805614">
    <property type="component" value="Unassembled WGS sequence"/>
</dbReference>
<protein>
    <submittedName>
        <fullName evidence="1">Uncharacterized protein</fullName>
    </submittedName>
</protein>
<dbReference type="EMBL" id="JABVEC010000005">
    <property type="protein sequence ID" value="MBC6465793.1"/>
    <property type="molecule type" value="Genomic_DNA"/>
</dbReference>
<proteinExistence type="predicted"/>
<name>A0ABR7LN01_9ACTN</name>
<organism evidence="1 2">
    <name type="scientific">Actinomadura alba</name>
    <dbReference type="NCBI Taxonomy" id="406431"/>
    <lineage>
        <taxon>Bacteria</taxon>
        <taxon>Bacillati</taxon>
        <taxon>Actinomycetota</taxon>
        <taxon>Actinomycetes</taxon>
        <taxon>Streptosporangiales</taxon>
        <taxon>Thermomonosporaceae</taxon>
        <taxon>Actinomadura</taxon>
    </lineage>
</organism>
<evidence type="ECO:0000313" key="1">
    <source>
        <dbReference type="EMBL" id="MBC6465793.1"/>
    </source>
</evidence>
<sequence>MKRLLSLHHLTMLDADPFELVTAARASGFDCCGIKARNITGEVLHVAAGMQLAPVISI</sequence>
<dbReference type="RefSeq" id="WP_187242792.1">
    <property type="nucleotide sequence ID" value="NZ_BAAAOK010000006.1"/>
</dbReference>
<comment type="caution">
    <text evidence="1">The sequence shown here is derived from an EMBL/GenBank/DDBJ whole genome shotgun (WGS) entry which is preliminary data.</text>
</comment>
<evidence type="ECO:0000313" key="2">
    <source>
        <dbReference type="Proteomes" id="UP000805614"/>
    </source>
</evidence>
<accession>A0ABR7LN01</accession>
<reference evidence="1 2" key="1">
    <citation type="submission" date="2020-06" db="EMBL/GenBank/DDBJ databases">
        <title>Actinomadura xiongansis sp. nov., isolated from soil of Baiyangdian.</title>
        <authorList>
            <person name="Zhang X."/>
        </authorList>
    </citation>
    <scope>NUCLEOTIDE SEQUENCE [LARGE SCALE GENOMIC DNA]</scope>
    <source>
        <strain evidence="1 2">HBUM206468</strain>
    </source>
</reference>